<dbReference type="AlphaFoldDB" id="A0A060I558"/>
<dbReference type="EMBL" id="CP006986">
    <property type="protein sequence ID" value="AIC27040.1"/>
    <property type="molecule type" value="Genomic_DNA"/>
</dbReference>
<evidence type="ECO:0000313" key="2">
    <source>
        <dbReference type="Proteomes" id="UP000027180"/>
    </source>
</evidence>
<dbReference type="RefSeq" id="WP_038688510.1">
    <property type="nucleotide sequence ID" value="NZ_CP006986.1"/>
</dbReference>
<sequence length="155" mass="17093">MGIIVWCVLFAIVIFFAFVATRMAAQNKDDSLHDTGLAIIEFGRAFPNEAIRQLQATENGQAIFVRLHDNKAGLMRNMARHFSCHLIESGRVRVVSSETGRGLAIDFLDAPHHNGKFEFASPKEASEVALWLLGNYIAEPDKDLPPGTIASANKQ</sequence>
<dbReference type="HOGENOM" id="CLU_120006_0_0_5"/>
<protein>
    <submittedName>
        <fullName evidence="1">Uncharacterized protein</fullName>
    </submittedName>
</protein>
<dbReference type="OrthoDB" id="8445114at2"/>
<dbReference type="Proteomes" id="UP000027180">
    <property type="component" value="Chromosome"/>
</dbReference>
<gene>
    <name evidence="1" type="ORF">IE4771_CH01919</name>
</gene>
<reference evidence="1 2" key="1">
    <citation type="submission" date="2013-12" db="EMBL/GenBank/DDBJ databases">
        <title>Complete genome sequence of Rhizobium etli bv. mimosae IE4771.</title>
        <authorList>
            <person name="Bustos P."/>
            <person name="Santamaria R.I."/>
            <person name="Lozano L."/>
            <person name="Ormeno-Orrillo E."/>
            <person name="Rogel M.A."/>
            <person name="Romero D."/>
            <person name="Cevallos M.A."/>
            <person name="Martinez-Romero E."/>
            <person name="Gonzalez V."/>
        </authorList>
    </citation>
    <scope>NUCLEOTIDE SEQUENCE [LARGE SCALE GENOMIC DNA]</scope>
    <source>
        <strain evidence="1 2">IE4771</strain>
    </source>
</reference>
<accession>A0A060I558</accession>
<dbReference type="KEGG" id="rei:IE4771_CH01919"/>
<proteinExistence type="predicted"/>
<name>A0A060I558_RHIET</name>
<evidence type="ECO:0000313" key="1">
    <source>
        <dbReference type="EMBL" id="AIC27040.1"/>
    </source>
</evidence>
<organism evidence="1 2">
    <name type="scientific">Rhizobium etli bv. mimosae str. IE4771</name>
    <dbReference type="NCBI Taxonomy" id="1432050"/>
    <lineage>
        <taxon>Bacteria</taxon>
        <taxon>Pseudomonadati</taxon>
        <taxon>Pseudomonadota</taxon>
        <taxon>Alphaproteobacteria</taxon>
        <taxon>Hyphomicrobiales</taxon>
        <taxon>Rhizobiaceae</taxon>
        <taxon>Rhizobium/Agrobacterium group</taxon>
        <taxon>Rhizobium</taxon>
    </lineage>
</organism>